<comment type="caution">
    <text evidence="1">The sequence shown here is derived from an EMBL/GenBank/DDBJ whole genome shotgun (WGS) entry which is preliminary data.</text>
</comment>
<dbReference type="InterPro" id="IPR016195">
    <property type="entry name" value="Pol/histidinol_Pase-like"/>
</dbReference>
<name>A0A2H0B661_9BACT</name>
<evidence type="ECO:0008006" key="3">
    <source>
        <dbReference type="Google" id="ProtNLM"/>
    </source>
</evidence>
<dbReference type="AlphaFoldDB" id="A0A2H0B661"/>
<proteinExistence type="predicted"/>
<dbReference type="SUPFAM" id="SSF89550">
    <property type="entry name" value="PHP domain-like"/>
    <property type="match status" value="1"/>
</dbReference>
<dbReference type="EMBL" id="PCSR01000061">
    <property type="protein sequence ID" value="PIP53142.1"/>
    <property type="molecule type" value="Genomic_DNA"/>
</dbReference>
<evidence type="ECO:0000313" key="1">
    <source>
        <dbReference type="EMBL" id="PIP53142.1"/>
    </source>
</evidence>
<accession>A0A2H0B661</accession>
<gene>
    <name evidence="1" type="ORF">COX08_02620</name>
</gene>
<dbReference type="CDD" id="cd19067">
    <property type="entry name" value="PfuEndoQ-like"/>
    <property type="match status" value="1"/>
</dbReference>
<organism evidence="1 2">
    <name type="scientific">Candidatus Beckwithbacteria bacterium CG23_combo_of_CG06-09_8_20_14_all_34_8</name>
    <dbReference type="NCBI Taxonomy" id="1974497"/>
    <lineage>
        <taxon>Bacteria</taxon>
        <taxon>Candidatus Beckwithiibacteriota</taxon>
    </lineage>
</organism>
<protein>
    <recommendedName>
        <fullName evidence="3">DNA helicase UvrD</fullName>
    </recommendedName>
</protein>
<dbReference type="PANTHER" id="PTHR40084:SF1">
    <property type="entry name" value="PHOSPHOTRANSFERASE"/>
    <property type="match status" value="1"/>
</dbReference>
<dbReference type="Proteomes" id="UP000229459">
    <property type="component" value="Unassembled WGS sequence"/>
</dbReference>
<sequence>MLPNLEVAEKVNSKLKARGCNLLSDGRPIINLSVIKLLELLFTINENIIIIPAHIWTPWFGMLGAKSGFDSLRECCGMYADNILAIETGLSSNPEMNWQIAELNSKSIVSFSDAHSLEKLGRELTVFSRINNEKIEIKNTEFNYQDLKMLLQNKGNWRIEKTVEFYPQEGKYHVDGHRSCGIKRMPEEITKLGRACPMCGKMLTPGVLGRVQQLADTLVKLQKTQNRNGVLEYTTKGDYKRPYQMLVPLTTILSQLYQMGDKSKKVTGTYVKLIKQLGNELEILSEVNLTDIAKAGGEKLSLAIAKVRSGNIFVDPGFDGQFGKVKIWPTQTDIKKNTVSQNIQETLF</sequence>
<dbReference type="PANTHER" id="PTHR40084">
    <property type="entry name" value="PHOSPHOHYDROLASE, PHP FAMILY"/>
    <property type="match status" value="1"/>
</dbReference>
<reference evidence="1 2" key="1">
    <citation type="submission" date="2017-09" db="EMBL/GenBank/DDBJ databases">
        <title>Depth-based differentiation of microbial function through sediment-hosted aquifers and enrichment of novel symbionts in the deep terrestrial subsurface.</title>
        <authorList>
            <person name="Probst A.J."/>
            <person name="Ladd B."/>
            <person name="Jarett J.K."/>
            <person name="Geller-Mcgrath D.E."/>
            <person name="Sieber C.M."/>
            <person name="Emerson J.B."/>
            <person name="Anantharaman K."/>
            <person name="Thomas B.C."/>
            <person name="Malmstrom R."/>
            <person name="Stieglmeier M."/>
            <person name="Klingl A."/>
            <person name="Woyke T."/>
            <person name="Ryan C.M."/>
            <person name="Banfield J.F."/>
        </authorList>
    </citation>
    <scope>NUCLEOTIDE SEQUENCE [LARGE SCALE GENOMIC DNA]</scope>
    <source>
        <strain evidence="1">CG23_combo_of_CG06-09_8_20_14_all_34_8</strain>
    </source>
</reference>
<evidence type="ECO:0000313" key="2">
    <source>
        <dbReference type="Proteomes" id="UP000229459"/>
    </source>
</evidence>